<keyword evidence="1" id="KW-0812">Transmembrane</keyword>
<name>A0A226EWT1_FOLCA</name>
<keyword evidence="1" id="KW-1133">Transmembrane helix</keyword>
<proteinExistence type="predicted"/>
<keyword evidence="2" id="KW-0808">Transferase</keyword>
<evidence type="ECO:0000313" key="2">
    <source>
        <dbReference type="EMBL" id="OXA62052.1"/>
    </source>
</evidence>
<reference evidence="2 3" key="1">
    <citation type="submission" date="2015-12" db="EMBL/GenBank/DDBJ databases">
        <title>The genome of Folsomia candida.</title>
        <authorList>
            <person name="Faddeeva A."/>
            <person name="Derks M.F."/>
            <person name="Anvar Y."/>
            <person name="Smit S."/>
            <person name="Van Straalen N."/>
            <person name="Roelofs D."/>
        </authorList>
    </citation>
    <scope>NUCLEOTIDE SEQUENCE [LARGE SCALE GENOMIC DNA]</scope>
    <source>
        <strain evidence="2 3">VU population</strain>
        <tissue evidence="2">Whole body</tissue>
    </source>
</reference>
<dbReference type="AlphaFoldDB" id="A0A226EWT1"/>
<keyword evidence="2" id="KW-0489">Methyltransferase</keyword>
<gene>
    <name evidence="2" type="ORF">Fcan01_01444</name>
</gene>
<evidence type="ECO:0000256" key="1">
    <source>
        <dbReference type="SAM" id="Phobius"/>
    </source>
</evidence>
<dbReference type="EMBL" id="LNIX01000001">
    <property type="protein sequence ID" value="OXA62052.1"/>
    <property type="molecule type" value="Genomic_DNA"/>
</dbReference>
<dbReference type="GO" id="GO:0008168">
    <property type="term" value="F:methyltransferase activity"/>
    <property type="evidence" value="ECO:0007669"/>
    <property type="project" value="UniProtKB-KW"/>
</dbReference>
<comment type="caution">
    <text evidence="2">The sequence shown here is derived from an EMBL/GenBank/DDBJ whole genome shotgun (WGS) entry which is preliminary data.</text>
</comment>
<dbReference type="Proteomes" id="UP000198287">
    <property type="component" value="Unassembled WGS sequence"/>
</dbReference>
<organism evidence="2 3">
    <name type="scientific">Folsomia candida</name>
    <name type="common">Springtail</name>
    <dbReference type="NCBI Taxonomy" id="158441"/>
    <lineage>
        <taxon>Eukaryota</taxon>
        <taxon>Metazoa</taxon>
        <taxon>Ecdysozoa</taxon>
        <taxon>Arthropoda</taxon>
        <taxon>Hexapoda</taxon>
        <taxon>Collembola</taxon>
        <taxon>Entomobryomorpha</taxon>
        <taxon>Isotomoidea</taxon>
        <taxon>Isotomidae</taxon>
        <taxon>Proisotominae</taxon>
        <taxon>Folsomia</taxon>
    </lineage>
</organism>
<feature type="transmembrane region" description="Helical" evidence="1">
    <location>
        <begin position="9"/>
        <end position="26"/>
    </location>
</feature>
<sequence>MQRLVISRFYFVIFLIIFSIGNLLAMETDEDSILNSTSTTSTDLPSTTFVSPSTANITVNIQVTTENIDPDDPAPPGFQEFVTNIKTKLSSLYANISTYLKSPGFTPASEIHVIFTNCSGINHSQPGGKFGVILASNDYYFKHHRETDFLSLINAMPQEKGTISFDTSNRILGTSGVAKKYGQPTGSPFSIKNKEKSSEMKRHEEEVELGMDLIQILNWEARENAYNETQFWKDRFGTNVADLWDEMVEARRDKLIARKIKNCTRIK</sequence>
<keyword evidence="1" id="KW-0472">Membrane</keyword>
<dbReference type="GO" id="GO:0032259">
    <property type="term" value="P:methylation"/>
    <property type="evidence" value="ECO:0007669"/>
    <property type="project" value="UniProtKB-KW"/>
</dbReference>
<keyword evidence="3" id="KW-1185">Reference proteome</keyword>
<evidence type="ECO:0000313" key="3">
    <source>
        <dbReference type="Proteomes" id="UP000198287"/>
    </source>
</evidence>
<accession>A0A226EWT1</accession>
<protein>
    <submittedName>
        <fullName evidence="2">Small RNA 2'-O-methyltransferase</fullName>
    </submittedName>
</protein>